<dbReference type="EMBL" id="JANFNG010000002">
    <property type="protein sequence ID" value="MCQ4080017.1"/>
    <property type="molecule type" value="Genomic_DNA"/>
</dbReference>
<protein>
    <recommendedName>
        <fullName evidence="4">Haemophore haem-binding domain-containing protein</fullName>
    </recommendedName>
</protein>
<name>A0ABT1PU19_9ACTN</name>
<organism evidence="2 3">
    <name type="scientific">Streptomyces humicola</name>
    <dbReference type="NCBI Taxonomy" id="2953240"/>
    <lineage>
        <taxon>Bacteria</taxon>
        <taxon>Bacillati</taxon>
        <taxon>Actinomycetota</taxon>
        <taxon>Actinomycetes</taxon>
        <taxon>Kitasatosporales</taxon>
        <taxon>Streptomycetaceae</taxon>
        <taxon>Streptomyces</taxon>
    </lineage>
</organism>
<gene>
    <name evidence="2" type="ORF">NGB36_05270</name>
</gene>
<sequence>MKRRKAMAAATVAGLALTGSLVASEPSFAAGSTSASTTVQAAGPKTDGARALCRRVPRIERRLARAVTRIDAGVGTPGSIKYLEQRIQNAKNEGHTAIAKFLGDRLTAREALLPTLEQRQSDIKTVASWCAANNDGKTADASS</sequence>
<evidence type="ECO:0008006" key="4">
    <source>
        <dbReference type="Google" id="ProtNLM"/>
    </source>
</evidence>
<evidence type="ECO:0000313" key="2">
    <source>
        <dbReference type="EMBL" id="MCQ4080017.1"/>
    </source>
</evidence>
<dbReference type="RefSeq" id="WP_255918881.1">
    <property type="nucleotide sequence ID" value="NZ_JANFNG010000002.1"/>
</dbReference>
<evidence type="ECO:0000256" key="1">
    <source>
        <dbReference type="SAM" id="SignalP"/>
    </source>
</evidence>
<proteinExistence type="predicted"/>
<keyword evidence="1" id="KW-0732">Signal</keyword>
<reference evidence="2" key="1">
    <citation type="submission" date="2022-06" db="EMBL/GenBank/DDBJ databases">
        <title>Draft genome sequence of Streptomyces sp. RB6PN25 isolated from peat swamp forest in Thailand.</title>
        <authorList>
            <person name="Duangmal K."/>
            <person name="Klaysubun C."/>
        </authorList>
    </citation>
    <scope>NUCLEOTIDE SEQUENCE</scope>
    <source>
        <strain evidence="2">RB6PN25</strain>
    </source>
</reference>
<keyword evidence="3" id="KW-1185">Reference proteome</keyword>
<comment type="caution">
    <text evidence="2">The sequence shown here is derived from an EMBL/GenBank/DDBJ whole genome shotgun (WGS) entry which is preliminary data.</text>
</comment>
<evidence type="ECO:0000313" key="3">
    <source>
        <dbReference type="Proteomes" id="UP001057702"/>
    </source>
</evidence>
<accession>A0ABT1PU19</accession>
<dbReference type="Proteomes" id="UP001057702">
    <property type="component" value="Unassembled WGS sequence"/>
</dbReference>
<feature type="chain" id="PRO_5045838882" description="Haemophore haem-binding domain-containing protein" evidence="1">
    <location>
        <begin position="30"/>
        <end position="143"/>
    </location>
</feature>
<feature type="signal peptide" evidence="1">
    <location>
        <begin position="1"/>
        <end position="29"/>
    </location>
</feature>